<comment type="caution">
    <text evidence="1">The sequence shown here is derived from an EMBL/GenBank/DDBJ whole genome shotgun (WGS) entry which is preliminary data.</text>
</comment>
<dbReference type="EMBL" id="SJPR01000002">
    <property type="protein sequence ID" value="TWT98087.1"/>
    <property type="molecule type" value="Genomic_DNA"/>
</dbReference>
<dbReference type="PANTHER" id="PTHR32432">
    <property type="entry name" value="CELL DIVISION PROTEIN FTSA-RELATED"/>
    <property type="match status" value="1"/>
</dbReference>
<keyword evidence="2" id="KW-1185">Reference proteome</keyword>
<dbReference type="AlphaFoldDB" id="A0A5C6AF92"/>
<organism evidence="1 2">
    <name type="scientific">Botrimarina colliarenosi</name>
    <dbReference type="NCBI Taxonomy" id="2528001"/>
    <lineage>
        <taxon>Bacteria</taxon>
        <taxon>Pseudomonadati</taxon>
        <taxon>Planctomycetota</taxon>
        <taxon>Planctomycetia</taxon>
        <taxon>Pirellulales</taxon>
        <taxon>Lacipirellulaceae</taxon>
        <taxon>Botrimarina</taxon>
    </lineage>
</organism>
<evidence type="ECO:0000313" key="2">
    <source>
        <dbReference type="Proteomes" id="UP000317421"/>
    </source>
</evidence>
<evidence type="ECO:0000313" key="1">
    <source>
        <dbReference type="EMBL" id="TWT98087.1"/>
    </source>
</evidence>
<reference evidence="1 2" key="1">
    <citation type="submission" date="2019-02" db="EMBL/GenBank/DDBJ databases">
        <title>Deep-cultivation of Planctomycetes and their phenomic and genomic characterization uncovers novel biology.</title>
        <authorList>
            <person name="Wiegand S."/>
            <person name="Jogler M."/>
            <person name="Boedeker C."/>
            <person name="Pinto D."/>
            <person name="Vollmers J."/>
            <person name="Rivas-Marin E."/>
            <person name="Kohn T."/>
            <person name="Peeters S.H."/>
            <person name="Heuer A."/>
            <person name="Rast P."/>
            <person name="Oberbeckmann S."/>
            <person name="Bunk B."/>
            <person name="Jeske O."/>
            <person name="Meyerdierks A."/>
            <person name="Storesund J.E."/>
            <person name="Kallscheuer N."/>
            <person name="Luecker S."/>
            <person name="Lage O.M."/>
            <person name="Pohl T."/>
            <person name="Merkel B.J."/>
            <person name="Hornburger P."/>
            <person name="Mueller R.-W."/>
            <person name="Bruemmer F."/>
            <person name="Labrenz M."/>
            <person name="Spormann A.M."/>
            <person name="Op Den Camp H."/>
            <person name="Overmann J."/>
            <person name="Amann R."/>
            <person name="Jetten M.S.M."/>
            <person name="Mascher T."/>
            <person name="Medema M.H."/>
            <person name="Devos D.P."/>
            <person name="Kaster A.-K."/>
            <person name="Ovreas L."/>
            <person name="Rohde M."/>
            <person name="Galperin M.Y."/>
            <person name="Jogler C."/>
        </authorList>
    </citation>
    <scope>NUCLEOTIDE SEQUENCE [LARGE SCALE GENOMIC DNA]</scope>
    <source>
        <strain evidence="1 2">Pla108</strain>
    </source>
</reference>
<dbReference type="OrthoDB" id="9773403at2"/>
<gene>
    <name evidence="1" type="ORF">Pla108_22440</name>
</gene>
<dbReference type="RefSeq" id="WP_146444971.1">
    <property type="nucleotide sequence ID" value="NZ_SJPR01000002.1"/>
</dbReference>
<dbReference type="Proteomes" id="UP000317421">
    <property type="component" value="Unassembled WGS sequence"/>
</dbReference>
<accession>A0A5C6AF92</accession>
<name>A0A5C6AF92_9BACT</name>
<dbReference type="Gene3D" id="3.30.420.40">
    <property type="match status" value="2"/>
</dbReference>
<dbReference type="PANTHER" id="PTHR32432:SF3">
    <property type="entry name" value="ETHANOLAMINE UTILIZATION PROTEIN EUTJ"/>
    <property type="match status" value="1"/>
</dbReference>
<sequence>MIGNAKRGWIGVDIGQRAIKVAQLTRERGRLRLVAAAVCDWPAGADATQTDRLAEQFLAARSLAERLRGDRVAAAFSMSACQVEPTDSEAADPVGRCSSRWTAGPASAYTLSTDAARVEAAVDGMAKAGWLCEAIDGQPLAIARATQLTENYDAKELVGALDLGETSATFVAAAGGAARYVRRLAFDGMDEVLRAAGDALCMAPDEAGRLLRRQGTAGPPFAAGEQRVVHEAVRGALRPLAQEIQRTLEHLGGKLKTRPPERLVVFGAGGVAPGLAEVLGSLAGLSSEPWRAAGLERSDGLANAPDCLLAQAIMLSALAWEARA</sequence>
<proteinExistence type="predicted"/>
<dbReference type="InterPro" id="IPR050696">
    <property type="entry name" value="FtsA/MreB"/>
</dbReference>
<protein>
    <submittedName>
        <fullName evidence="1">Competence protein A</fullName>
    </submittedName>
</protein>